<keyword evidence="2" id="KW-0472">Membrane</keyword>
<dbReference type="RefSeq" id="WP_321534631.1">
    <property type="nucleotide sequence ID" value="NZ_JARGDL010000002.1"/>
</dbReference>
<proteinExistence type="predicted"/>
<keyword evidence="2" id="KW-0812">Transmembrane</keyword>
<dbReference type="EMBL" id="JARGDL010000002">
    <property type="protein sequence ID" value="MDF1610864.1"/>
    <property type="molecule type" value="Genomic_DNA"/>
</dbReference>
<evidence type="ECO:0000256" key="1">
    <source>
        <dbReference type="SAM" id="MobiDB-lite"/>
    </source>
</evidence>
<feature type="transmembrane region" description="Helical" evidence="2">
    <location>
        <begin position="6"/>
        <end position="29"/>
    </location>
</feature>
<evidence type="ECO:0000313" key="4">
    <source>
        <dbReference type="Proteomes" id="UP001221302"/>
    </source>
</evidence>
<feature type="compositionally biased region" description="Basic and acidic residues" evidence="1">
    <location>
        <begin position="111"/>
        <end position="120"/>
    </location>
</feature>
<feature type="region of interest" description="Disordered" evidence="1">
    <location>
        <begin position="65"/>
        <end position="125"/>
    </location>
</feature>
<sequence length="151" mass="17485">MELVPIVITALKIVTVLAVIVLGLSYISFKIKQKSIPQKNFLNIPQIELEKNFVQHVKKRLTHITKEIPARKKEQPRKQIPSKPQNEVVRQSKEKQPRVEILKTPKQPLNSKEEQKKSKDLSALNGDILEKYADEENDKLFTLKTENKKPK</sequence>
<evidence type="ECO:0000313" key="3">
    <source>
        <dbReference type="EMBL" id="MDF1610864.1"/>
    </source>
</evidence>
<reference evidence="3" key="1">
    <citation type="submission" date="2023-03" db="EMBL/GenBank/DDBJ databases">
        <title>Stygiobacter electus gen. nov., sp. nov., facultatively anaerobic thermotolerant bacterium of the class Ignavibacteria from a well of Yessentuki mineral water deposit.</title>
        <authorList>
            <person name="Podosokorskaya O.A."/>
            <person name="Elcheninov A.G."/>
            <person name="Petrova N.F."/>
            <person name="Zavarzina D.G."/>
            <person name="Kublanov I.V."/>
            <person name="Merkel A.Y."/>
        </authorList>
    </citation>
    <scope>NUCLEOTIDE SEQUENCE</scope>
    <source>
        <strain evidence="3">09-Me</strain>
    </source>
</reference>
<protein>
    <submittedName>
        <fullName evidence="3">Uncharacterized protein</fullName>
    </submittedName>
</protein>
<feature type="compositionally biased region" description="Basic and acidic residues" evidence="1">
    <location>
        <begin position="90"/>
        <end position="103"/>
    </location>
</feature>
<accession>A0AAE3NYD3</accession>
<keyword evidence="2" id="KW-1133">Transmembrane helix</keyword>
<gene>
    <name evidence="3" type="ORF">P0M35_01760</name>
</gene>
<name>A0AAE3NYD3_9BACT</name>
<feature type="compositionally biased region" description="Basic and acidic residues" evidence="1">
    <location>
        <begin position="65"/>
        <end position="77"/>
    </location>
</feature>
<organism evidence="3 4">
    <name type="scientific">Stygiobacter electus</name>
    <dbReference type="NCBI Taxonomy" id="3032292"/>
    <lineage>
        <taxon>Bacteria</taxon>
        <taxon>Pseudomonadati</taxon>
        <taxon>Ignavibacteriota</taxon>
        <taxon>Ignavibacteria</taxon>
        <taxon>Ignavibacteriales</taxon>
        <taxon>Melioribacteraceae</taxon>
        <taxon>Stygiobacter</taxon>
    </lineage>
</organism>
<comment type="caution">
    <text evidence="3">The sequence shown here is derived from an EMBL/GenBank/DDBJ whole genome shotgun (WGS) entry which is preliminary data.</text>
</comment>
<dbReference type="AlphaFoldDB" id="A0AAE3NYD3"/>
<keyword evidence="4" id="KW-1185">Reference proteome</keyword>
<evidence type="ECO:0000256" key="2">
    <source>
        <dbReference type="SAM" id="Phobius"/>
    </source>
</evidence>
<dbReference type="Proteomes" id="UP001221302">
    <property type="component" value="Unassembled WGS sequence"/>
</dbReference>